<feature type="non-terminal residue" evidence="2">
    <location>
        <position position="53"/>
    </location>
</feature>
<comment type="caution">
    <text evidence="2">The sequence shown here is derived from an EMBL/GenBank/DDBJ whole genome shotgun (WGS) entry which is preliminary data.</text>
</comment>
<evidence type="ECO:0000256" key="1">
    <source>
        <dbReference type="SAM" id="MobiDB-lite"/>
    </source>
</evidence>
<evidence type="ECO:0000313" key="2">
    <source>
        <dbReference type="EMBL" id="CAG8679886.1"/>
    </source>
</evidence>
<feature type="compositionally biased region" description="Basic and acidic residues" evidence="1">
    <location>
        <begin position="24"/>
        <end position="45"/>
    </location>
</feature>
<dbReference type="EMBL" id="CAJVPP010006602">
    <property type="protein sequence ID" value="CAG8679886.1"/>
    <property type="molecule type" value="Genomic_DNA"/>
</dbReference>
<sequence>NIKGLIENLSFELDDKTFVTSITPERDPSDELKTDITLDNSKNKNSEQNLNQQ</sequence>
<reference evidence="2" key="1">
    <citation type="submission" date="2021-06" db="EMBL/GenBank/DDBJ databases">
        <authorList>
            <person name="Kallberg Y."/>
            <person name="Tangrot J."/>
            <person name="Rosling A."/>
        </authorList>
    </citation>
    <scope>NUCLEOTIDE SEQUENCE</scope>
    <source>
        <strain evidence="2">87-6 pot B 2015</strain>
    </source>
</reference>
<name>A0A9N9EM87_FUNMO</name>
<evidence type="ECO:0000313" key="3">
    <source>
        <dbReference type="Proteomes" id="UP000789375"/>
    </source>
</evidence>
<proteinExistence type="predicted"/>
<dbReference type="Proteomes" id="UP000789375">
    <property type="component" value="Unassembled WGS sequence"/>
</dbReference>
<gene>
    <name evidence="2" type="ORF">FMOSSE_LOCUS12832</name>
</gene>
<accession>A0A9N9EM87</accession>
<protein>
    <submittedName>
        <fullName evidence="2">8837_t:CDS:1</fullName>
    </submittedName>
</protein>
<feature type="region of interest" description="Disordered" evidence="1">
    <location>
        <begin position="21"/>
        <end position="53"/>
    </location>
</feature>
<dbReference type="AlphaFoldDB" id="A0A9N9EM87"/>
<keyword evidence="3" id="KW-1185">Reference proteome</keyword>
<organism evidence="2 3">
    <name type="scientific">Funneliformis mosseae</name>
    <name type="common">Endomycorrhizal fungus</name>
    <name type="synonym">Glomus mosseae</name>
    <dbReference type="NCBI Taxonomy" id="27381"/>
    <lineage>
        <taxon>Eukaryota</taxon>
        <taxon>Fungi</taxon>
        <taxon>Fungi incertae sedis</taxon>
        <taxon>Mucoromycota</taxon>
        <taxon>Glomeromycotina</taxon>
        <taxon>Glomeromycetes</taxon>
        <taxon>Glomerales</taxon>
        <taxon>Glomeraceae</taxon>
        <taxon>Funneliformis</taxon>
    </lineage>
</organism>